<comment type="caution">
    <text evidence="4">The sequence shown here is derived from an EMBL/GenBank/DDBJ whole genome shotgun (WGS) entry which is preliminary data.</text>
</comment>
<comment type="similarity">
    <text evidence="1">Belongs to the WEB family.</text>
</comment>
<evidence type="ECO:0000256" key="1">
    <source>
        <dbReference type="ARBA" id="ARBA00005485"/>
    </source>
</evidence>
<protein>
    <submittedName>
        <fullName evidence="4">Uncharacterized protein</fullName>
    </submittedName>
</protein>
<dbReference type="PANTHER" id="PTHR32054">
    <property type="entry name" value="HEAVY CHAIN, PUTATIVE, EXPRESSED-RELATED-RELATED"/>
    <property type="match status" value="1"/>
</dbReference>
<feature type="coiled-coil region" evidence="2">
    <location>
        <begin position="272"/>
        <end position="393"/>
    </location>
</feature>
<feature type="coiled-coil region" evidence="2">
    <location>
        <begin position="1012"/>
        <end position="1060"/>
    </location>
</feature>
<proteinExistence type="inferred from homology"/>
<accession>A0A8T0H440</accession>
<organism evidence="4 5">
    <name type="scientific">Ceratodon purpureus</name>
    <name type="common">Fire moss</name>
    <name type="synonym">Dicranum purpureum</name>
    <dbReference type="NCBI Taxonomy" id="3225"/>
    <lineage>
        <taxon>Eukaryota</taxon>
        <taxon>Viridiplantae</taxon>
        <taxon>Streptophyta</taxon>
        <taxon>Embryophyta</taxon>
        <taxon>Bryophyta</taxon>
        <taxon>Bryophytina</taxon>
        <taxon>Bryopsida</taxon>
        <taxon>Dicranidae</taxon>
        <taxon>Pseudoditrichales</taxon>
        <taxon>Ditrichaceae</taxon>
        <taxon>Ceratodon</taxon>
    </lineage>
</organism>
<evidence type="ECO:0000256" key="3">
    <source>
        <dbReference type="SAM" id="MobiDB-lite"/>
    </source>
</evidence>
<dbReference type="SUPFAM" id="SSF57997">
    <property type="entry name" value="Tropomyosin"/>
    <property type="match status" value="1"/>
</dbReference>
<dbReference type="EMBL" id="CM026429">
    <property type="protein sequence ID" value="KAG0565537.1"/>
    <property type="molecule type" value="Genomic_DNA"/>
</dbReference>
<dbReference type="InterPro" id="IPR008545">
    <property type="entry name" value="Web"/>
</dbReference>
<feature type="coiled-coil region" evidence="2">
    <location>
        <begin position="443"/>
        <end position="551"/>
    </location>
</feature>
<feature type="coiled-coil region" evidence="2">
    <location>
        <begin position="94"/>
        <end position="128"/>
    </location>
</feature>
<dbReference type="Gene3D" id="1.10.287.1490">
    <property type="match status" value="1"/>
</dbReference>
<keyword evidence="2" id="KW-0175">Coiled coil</keyword>
<reference evidence="4" key="1">
    <citation type="submission" date="2020-06" db="EMBL/GenBank/DDBJ databases">
        <title>WGS assembly of Ceratodon purpureus strain R40.</title>
        <authorList>
            <person name="Carey S.B."/>
            <person name="Jenkins J."/>
            <person name="Shu S."/>
            <person name="Lovell J.T."/>
            <person name="Sreedasyam A."/>
            <person name="Maumus F."/>
            <person name="Tiley G.P."/>
            <person name="Fernandez-Pozo N."/>
            <person name="Barry K."/>
            <person name="Chen C."/>
            <person name="Wang M."/>
            <person name="Lipzen A."/>
            <person name="Daum C."/>
            <person name="Saski C.A."/>
            <person name="Payton A.C."/>
            <person name="Mcbreen J.C."/>
            <person name="Conrad R.E."/>
            <person name="Kollar L.M."/>
            <person name="Olsson S."/>
            <person name="Huttunen S."/>
            <person name="Landis J.B."/>
            <person name="Wickett N.J."/>
            <person name="Johnson M.G."/>
            <person name="Rensing S.A."/>
            <person name="Grimwood J."/>
            <person name="Schmutz J."/>
            <person name="Mcdaniel S.F."/>
        </authorList>
    </citation>
    <scope>NUCLEOTIDE SEQUENCE</scope>
    <source>
        <strain evidence="4">R40</strain>
    </source>
</reference>
<sequence length="1276" mass="142667">MHDGGADSIRRLTISRNLEKNKEVMAEPKAKMDLLAPFASEVKASVNMFDGKNPIRTHSLPQPYLLHPPTHHVGAFYHLSPKAAVDPGHYAQTIVTLEAELQRAHKELNELKEQLAVSETGKAQALKEFTNIKNLLDQISLVEHFAASDNVEVEAAPLPPNWSGGYSGQVDLATQKEIERLRNELEASKNLNSKFAAELDKAKQEMDEIRHRRASFELENSRLELIRSQSELERDQQGNIYLELDNAKKDISTLQATLSDAWSHHGACALELARAKDEIAWLEADLEASQNLTAELAHAKDDINMLHEDLEVARGLQKSSSMGLSKAKEKISRLRSQHEASSSELAIANNNNSALQADLEDLRGLYEASTTELQNAKQEILKLRVANESTILESGSVKDEIRRLQGELSAALASGRNSAAALRDREEMMGKVQSKLEFVKGQYDSTSTELSEATKQIEKLRAELEALRVNYENCSSELFNVKEDVFRLEVEQLASYENLMTDIRIAQEENLKLQGEVAALKAEKISLSVELAEAREEINHTQGELEAAEKRNYTASSEIFSAEKDIARLQCELSAIQGQHKDCFEELEIIKDISTSFQTEVTYVQELHTIVMAELINAREEISKLQLLSTEEFENSLEVVKDLKEEIGEVQADFSMQYTTLILEKSLLEQKTKDLTLELIATNTRLQEASAAQKKAETELAATPKENVGASALRAELEAVRAELVIAREAENKLEKMTLEVEELRAQMAFRKQSMTTELSADMDALRTELDAVKKSEANYREIVNSSQAQIEGLKVHVYALRDSEAKAKESLVSISSELQKKKIEFEMAKEALEWVGGDAAALSAELEALKAEVTSMEALRAEVTSTKEGEARAKAAFTDYSLKLQKMRLDLEDATKLADKVPIKAQPIKTQARTFKLDLDEATEKLVKAIESEKTMSASMASLKAELNNARTELAATREEHGLTLAEKEQQYELELNQMRAQWEVASISEATLTDANFALNESLIKVMAEAEEAVFAKEQATQDAEKARQEVEQAEDRIETLEAKLETLQLEVEAAKASEEWAFTQMRLKTIPEYDMETEEQDGEIPVSFEEYQHFKTKAKELQELVNKRAAVGMAQVNAAKASEKEMQRRIETIQKELRTCRIELNEAITKREEAEAAKFSCEAALRAKRLERKSLSHSGTLNGGHPMGKVMNVEDRQGSLNSICFEDSQSSSPSRSSKSFASFASPGRSERSPMESIAQALHTRTPSEEKQRKLKFSSKIGAYFSKKKDSSVR</sequence>
<dbReference type="PANTHER" id="PTHR32054:SF31">
    <property type="entry name" value="PROTEIN WEAK CHLOROPLAST MOVEMENT UNDER BLUE LIGHT 1"/>
    <property type="match status" value="1"/>
</dbReference>
<keyword evidence="5" id="KW-1185">Reference proteome</keyword>
<evidence type="ECO:0000313" key="5">
    <source>
        <dbReference type="Proteomes" id="UP000822688"/>
    </source>
</evidence>
<name>A0A8T0H440_CERPU</name>
<gene>
    <name evidence="4" type="ORF">KC19_8G198200</name>
</gene>
<dbReference type="Pfam" id="PF05701">
    <property type="entry name" value="WEMBL"/>
    <property type="match status" value="1"/>
</dbReference>
<feature type="coiled-coil region" evidence="2">
    <location>
        <begin position="1119"/>
        <end position="1160"/>
    </location>
</feature>
<feature type="compositionally biased region" description="Low complexity" evidence="3">
    <location>
        <begin position="1211"/>
        <end position="1229"/>
    </location>
</feature>
<feature type="coiled-coil region" evidence="2">
    <location>
        <begin position="840"/>
        <end position="867"/>
    </location>
</feature>
<evidence type="ECO:0000313" key="4">
    <source>
        <dbReference type="EMBL" id="KAG0565537.1"/>
    </source>
</evidence>
<feature type="coiled-coil region" evidence="2">
    <location>
        <begin position="710"/>
        <end position="754"/>
    </location>
</feature>
<feature type="region of interest" description="Disordered" evidence="3">
    <location>
        <begin position="1207"/>
        <end position="1257"/>
    </location>
</feature>
<feature type="coiled-coil region" evidence="2">
    <location>
        <begin position="178"/>
        <end position="219"/>
    </location>
</feature>
<evidence type="ECO:0000256" key="2">
    <source>
        <dbReference type="SAM" id="Coils"/>
    </source>
</evidence>
<dbReference type="AlphaFoldDB" id="A0A8T0H440"/>
<dbReference type="Proteomes" id="UP000822688">
    <property type="component" value="Chromosome 8"/>
</dbReference>
<feature type="coiled-coil region" evidence="2">
    <location>
        <begin position="934"/>
        <end position="961"/>
    </location>
</feature>